<dbReference type="InterPro" id="IPR029069">
    <property type="entry name" value="HotDog_dom_sf"/>
</dbReference>
<proteinExistence type="predicted"/>
<evidence type="ECO:0000313" key="1">
    <source>
        <dbReference type="EMBL" id="GAD59408.1"/>
    </source>
</evidence>
<sequence>MQNQLIAFEGFDRVLNYGLDRLRCPSPVGVDRRIRLTQKVASIEHINATMFRVVLDSAIWIEDEDKPAIIASLIAQLHAAPDTT</sequence>
<name>A0A8E0TR96_9CAUL</name>
<gene>
    <name evidence="1" type="ORF">MBEBAB_1658</name>
</gene>
<dbReference type="EMBL" id="BATC01000026">
    <property type="protein sequence ID" value="GAD59408.1"/>
    <property type="molecule type" value="Genomic_DNA"/>
</dbReference>
<protein>
    <submittedName>
        <fullName evidence="1">Uncharacterized protein</fullName>
    </submittedName>
</protein>
<comment type="caution">
    <text evidence="1">The sequence shown here is derived from an EMBL/GenBank/DDBJ whole genome shotgun (WGS) entry which is preliminary data.</text>
</comment>
<keyword evidence="2" id="KW-1185">Reference proteome</keyword>
<dbReference type="Proteomes" id="UP000016569">
    <property type="component" value="Unassembled WGS sequence"/>
</dbReference>
<accession>A0A8E0TR96</accession>
<dbReference type="SUPFAM" id="SSF54637">
    <property type="entry name" value="Thioesterase/thiol ester dehydrase-isomerase"/>
    <property type="match status" value="1"/>
</dbReference>
<organism evidence="1 2">
    <name type="scientific">Brevundimonas abyssalis TAR-001</name>
    <dbReference type="NCBI Taxonomy" id="1391729"/>
    <lineage>
        <taxon>Bacteria</taxon>
        <taxon>Pseudomonadati</taxon>
        <taxon>Pseudomonadota</taxon>
        <taxon>Alphaproteobacteria</taxon>
        <taxon>Caulobacterales</taxon>
        <taxon>Caulobacteraceae</taxon>
        <taxon>Brevundimonas</taxon>
    </lineage>
</organism>
<dbReference type="Gene3D" id="3.10.129.10">
    <property type="entry name" value="Hotdog Thioesterase"/>
    <property type="match status" value="1"/>
</dbReference>
<reference evidence="2" key="1">
    <citation type="journal article" date="2013" name="Genome Announc.">
        <title>Draft Genome Sequence of the Dimorphic Prosthecate Bacterium Brevundimonas abyssalis TAR-001T.</title>
        <authorList>
            <person name="Tsubouchi T."/>
            <person name="Nishi S."/>
            <person name="Usui K."/>
            <person name="Shimane Y."/>
            <person name="Takaki Y."/>
            <person name="Maruyama T."/>
            <person name="Hatada Y."/>
        </authorList>
    </citation>
    <scope>NUCLEOTIDE SEQUENCE [LARGE SCALE GENOMIC DNA]</scope>
    <source>
        <strain evidence="2">TAR-001</strain>
    </source>
</reference>
<evidence type="ECO:0000313" key="2">
    <source>
        <dbReference type="Proteomes" id="UP000016569"/>
    </source>
</evidence>
<dbReference type="AlphaFoldDB" id="A0A8E0TR96"/>